<evidence type="ECO:0000259" key="1">
    <source>
        <dbReference type="PROSITE" id="PS50106"/>
    </source>
</evidence>
<feature type="domain" description="PDZ" evidence="1">
    <location>
        <begin position="467"/>
        <end position="546"/>
    </location>
</feature>
<dbReference type="InterPro" id="IPR040756">
    <property type="entry name" value="Peptidase_M61_N"/>
</dbReference>
<dbReference type="InterPro" id="IPR027268">
    <property type="entry name" value="Peptidase_M4/M1_CTD_sf"/>
</dbReference>
<dbReference type="Gene3D" id="2.30.42.10">
    <property type="match status" value="1"/>
</dbReference>
<name>A0ABT1VW86_9PROT</name>
<dbReference type="InterPro" id="IPR007963">
    <property type="entry name" value="Peptidase_M61_catalytic"/>
</dbReference>
<reference evidence="2 3" key="1">
    <citation type="submission" date="2022-06" db="EMBL/GenBank/DDBJ databases">
        <title>Rhizosaccharibacter gen. nov. sp. nov. KSS12, endophytic bacteria isolated from sugarcane.</title>
        <authorList>
            <person name="Pitiwittayakul N."/>
        </authorList>
    </citation>
    <scope>NUCLEOTIDE SEQUENCE [LARGE SCALE GENOMIC DNA]</scope>
    <source>
        <strain evidence="2 3">KSS12</strain>
    </source>
</reference>
<dbReference type="InterPro" id="IPR001478">
    <property type="entry name" value="PDZ"/>
</dbReference>
<dbReference type="Proteomes" id="UP001524547">
    <property type="component" value="Unassembled WGS sequence"/>
</dbReference>
<proteinExistence type="predicted"/>
<protein>
    <submittedName>
        <fullName evidence="2">Peptidase M61</fullName>
    </submittedName>
</protein>
<dbReference type="EMBL" id="JAMZEJ010000004">
    <property type="protein sequence ID" value="MCQ8240604.1"/>
    <property type="molecule type" value="Genomic_DNA"/>
</dbReference>
<dbReference type="Pfam" id="PF17899">
    <property type="entry name" value="Peptidase_M61_N"/>
    <property type="match status" value="1"/>
</dbReference>
<gene>
    <name evidence="2" type="ORF">NFI88_07070</name>
</gene>
<dbReference type="SUPFAM" id="SSF50156">
    <property type="entry name" value="PDZ domain-like"/>
    <property type="match status" value="1"/>
</dbReference>
<evidence type="ECO:0000313" key="2">
    <source>
        <dbReference type="EMBL" id="MCQ8240604.1"/>
    </source>
</evidence>
<dbReference type="Pfam" id="PF05299">
    <property type="entry name" value="Peptidase_M61"/>
    <property type="match status" value="1"/>
</dbReference>
<accession>A0ABT1VW86</accession>
<comment type="caution">
    <text evidence="2">The sequence shown here is derived from an EMBL/GenBank/DDBJ whole genome shotgun (WGS) entry which is preliminary data.</text>
</comment>
<keyword evidence="3" id="KW-1185">Reference proteome</keyword>
<dbReference type="InterPro" id="IPR036034">
    <property type="entry name" value="PDZ_sf"/>
</dbReference>
<dbReference type="CDD" id="cd00136">
    <property type="entry name" value="PDZ_canonical"/>
    <property type="match status" value="1"/>
</dbReference>
<dbReference type="Gene3D" id="2.60.40.3650">
    <property type="match status" value="1"/>
</dbReference>
<dbReference type="Gene3D" id="1.10.390.10">
    <property type="entry name" value="Neutral Protease Domain 2"/>
    <property type="match status" value="1"/>
</dbReference>
<sequence>MSVREAVPVTGAGDMVLLYPQWLPGNHSPSGQIDKLGSLSIFANGKPIPWTRDPANMFAFHVPVPSGVDRLDVSFQFLSPVEAKEGRVVMTPAMLDLQWNSVVLYPAGYFSRDITLAPHLLLPDGWGFGSALERAGGNGARVDFKPVTLNVLVDSPLYAGRNFERVDLDPGGRTPVHLDVVADRPDQLEITPDQLKIHKALVQQAYKLFNSRHYDHYDFLLSLSDEMSGIGLEHHRSSEDGTSSGYFIDWAHQAAERDLLSHEYTHSWNGKFRRPADLWQPNFNVPEQDSLLWVYEGQTQYWGKILAARAGLHTRQEALDSLALTAATYANGVGRSWRALEDTTNDPIIAQRRPIPWRSWQRSEDYYEEGALMWLEADMTIRQLSHGQRSLDDFARTFFSPDDGSYDVLTYRFDDVVKALADVQPYDWRGFLLSHLDRTGTVPPLGGLEKGGYRLVFTDTETPFQSSVDRHRGTTDFAFSLGLSLTSDGTMQAVIWNSPAFRAGLAVGTRIVAVDGLAFAMDDLKQAVRVAKTHPAPIELLVRSGNRFRTVRIDYHDGLRYPHLSRIDNTADLLDAALSPRP</sequence>
<dbReference type="PROSITE" id="PS50106">
    <property type="entry name" value="PDZ"/>
    <property type="match status" value="1"/>
</dbReference>
<dbReference type="InterPro" id="IPR024191">
    <property type="entry name" value="Peptidase_M61"/>
</dbReference>
<dbReference type="PIRSF" id="PIRSF016493">
    <property type="entry name" value="Glycyl_aminpptds"/>
    <property type="match status" value="1"/>
</dbReference>
<organism evidence="2 3">
    <name type="scientific">Rhizosaccharibacter radicis</name>
    <dbReference type="NCBI Taxonomy" id="2782605"/>
    <lineage>
        <taxon>Bacteria</taxon>
        <taxon>Pseudomonadati</taxon>
        <taxon>Pseudomonadota</taxon>
        <taxon>Alphaproteobacteria</taxon>
        <taxon>Acetobacterales</taxon>
        <taxon>Acetobacteraceae</taxon>
        <taxon>Rhizosaccharibacter</taxon>
    </lineage>
</organism>
<evidence type="ECO:0000313" key="3">
    <source>
        <dbReference type="Proteomes" id="UP001524547"/>
    </source>
</evidence>